<dbReference type="Pfam" id="PF02862">
    <property type="entry name" value="DDHD"/>
    <property type="match status" value="1"/>
</dbReference>
<dbReference type="Proteomes" id="UP000050795">
    <property type="component" value="Unassembled WGS sequence"/>
</dbReference>
<organism evidence="4 6">
    <name type="scientific">Trichobilharzia regenti</name>
    <name type="common">Nasal bird schistosome</name>
    <dbReference type="NCBI Taxonomy" id="157069"/>
    <lineage>
        <taxon>Eukaryota</taxon>
        <taxon>Metazoa</taxon>
        <taxon>Spiralia</taxon>
        <taxon>Lophotrochozoa</taxon>
        <taxon>Platyhelminthes</taxon>
        <taxon>Trematoda</taxon>
        <taxon>Digenea</taxon>
        <taxon>Strigeidida</taxon>
        <taxon>Schistosomatoidea</taxon>
        <taxon>Schistosomatidae</taxon>
        <taxon>Trichobilharzia</taxon>
    </lineage>
</organism>
<feature type="compositionally biased region" description="Pro residues" evidence="2">
    <location>
        <begin position="1144"/>
        <end position="1153"/>
    </location>
</feature>
<evidence type="ECO:0000256" key="2">
    <source>
        <dbReference type="SAM" id="MobiDB-lite"/>
    </source>
</evidence>
<feature type="region of interest" description="Disordered" evidence="2">
    <location>
        <begin position="1141"/>
        <end position="1166"/>
    </location>
</feature>
<dbReference type="Pfam" id="PF23464">
    <property type="entry name" value="WWE_3"/>
    <property type="match status" value="1"/>
</dbReference>
<dbReference type="InterPro" id="IPR004177">
    <property type="entry name" value="DDHD_dom"/>
</dbReference>
<feature type="region of interest" description="Disordered" evidence="2">
    <location>
        <begin position="61"/>
        <end position="115"/>
    </location>
</feature>
<dbReference type="WBParaSite" id="TREG1_103100.5">
    <property type="protein sequence ID" value="TREG1_103100.5"/>
    <property type="gene ID" value="TREG1_103100"/>
</dbReference>
<feature type="region of interest" description="Disordered" evidence="2">
    <location>
        <begin position="711"/>
        <end position="733"/>
    </location>
</feature>
<dbReference type="WBParaSite" id="TREG1_103100.2">
    <property type="protein sequence ID" value="TREG1_103100.2"/>
    <property type="gene ID" value="TREG1_103100"/>
</dbReference>
<evidence type="ECO:0000313" key="6">
    <source>
        <dbReference type="WBParaSite" id="TREG1_103100.5"/>
    </source>
</evidence>
<dbReference type="InterPro" id="IPR058055">
    <property type="entry name" value="PA-PLA1"/>
</dbReference>
<evidence type="ECO:0000313" key="4">
    <source>
        <dbReference type="Proteomes" id="UP000050795"/>
    </source>
</evidence>
<dbReference type="PROSITE" id="PS51043">
    <property type="entry name" value="DDHD"/>
    <property type="match status" value="1"/>
</dbReference>
<sequence>MNCERQSNPKSNTHNLSGLTLSLSQASLPIGPTLVPQISSPVKSEELASFVGENENQTKGLVSGYGERFPGVNLMSSDSGHTEDTKSPPPSIPKPSGSMTVKSGQRPRYVLPPDISTVTSRTSTATNISNMPCNAFPPIPPTSEPNQVSYLLIPSNPSDGIKTAYTSLPSGTDQVTQSYSQVANPTSIISSSIPTATYHPVGAYWFYSTIVDNISIWWPFSRHDSYQIETEFFRSYCLSSTSNALPISNDDLSYTSGANETQEIIVQVDGGRYDVYVKKRERRSVYWEEQPSEVRRATWFYKPQGESRVLPFSERICDLLEAQYKLSVEQGQWGKRFELPSEDRRGGNDVFIFYSPQSMIQYLAWPYDFTSTNSESRVVASSSSPLFQLNQSQLSQEVNLTGQVFEGRLCHIHRGLTEHLMEQIDEGDYKPIDQLFFIVHGIGSMYNLKGQGLIECVNDMRRTAKQLSQSHFPHHPYRVEFLPILWHDELHSDTVTGLDKQLEQITLGSIPKLRQFTNDTLMDILFYTSSKYSQLIVNTVAREITRLRNLFLLRNPKFSGNISIIGHSLGAVISFDLLCHQNIYNPSCTATAGQLSSNSLSETYDSTVDSNVVTTHSTDTQSTTMGEVDYVDELLNDVLVKANLTTGITSSTSGTTYTTTTSTSGSSTKTTDIFITSSNSSNNSSNVNNSTAVFSMLSTCPVKDDNTFTLNTPINEENKSEHSSTSGQNDMDGWSIVDYNQNNNSSKGHTKRKINSDIDSAKCQLDSMLNLSSNNADNNLSHLSQLLLQNGLNVDQIHNIIHSLIKLDKTNKNKTITTTDENSSTITSSNDLACQLSTTNITDVGAISPHSTLTSFWLENHRFCLSQANNNSNANYVTAGFGIALPNYPQLGFNISGLYTLGSPIPLFLTARGIRTLSREFRLPTCSTFYNIFHPFDPVAYRMEMLIDSEFQQKAILIPHHKGRKRIHLQLKDNLAWVGSELKSKLYSSVQSTWRSLHEFALAHRFIGASSESSTGDCYPPRSESSIAYGDSLRSGVGDEVDGESEDSGACEDGSTTYRNLIDEDVTFNSQLNQGRRMDYVLQEAPLESFNEYLFALTSHAAYWDSIDTVLFILTEAYSEQGIVPIMPGQKDIPQNTIRVGALSPPPPPPPPASTRSSPPVHSTAASAVCRNISPDEIPSPSQFDHIAPPNTFNQNNAAMLTSAAETISTDNLSCIAKNPAQISASYFLPSSVTTTTAAAADTTTVAVSGVPSSSYFQPPVGHQHLSTDSLSSIDNSTQRYSASQAYSCNPPEYLNKSGNSTQVLRQYPSVPPYAHRKPTSMVYPPATSPPNLSFNPTTMQCPAVVPTTGIVYHPTSSGQLVASGTCDTTYTPCTNISGLGGTNLQSTAYPAATSVPSFQMPPLPPPPPHGLLQPPSFGHPHYSH</sequence>
<protein>
    <recommendedName>
        <fullName evidence="3">DDHD domain-containing protein</fullName>
    </recommendedName>
</protein>
<dbReference type="GO" id="GO:0030134">
    <property type="term" value="C:COPII-coated ER to Golgi transport vesicle"/>
    <property type="evidence" value="ECO:0007669"/>
    <property type="project" value="TreeGrafter"/>
</dbReference>
<reference evidence="5 6" key="2">
    <citation type="submission" date="2023-11" db="UniProtKB">
        <authorList>
            <consortium name="WormBaseParasite"/>
        </authorList>
    </citation>
    <scope>IDENTIFICATION</scope>
</reference>
<name>A0AA85ISU0_TRIRE</name>
<feature type="region of interest" description="Disordered" evidence="2">
    <location>
        <begin position="1396"/>
        <end position="1425"/>
    </location>
</feature>
<dbReference type="InterPro" id="IPR057825">
    <property type="entry name" value="WWE_SEC23-DDH2"/>
</dbReference>
<dbReference type="GO" id="GO:0004620">
    <property type="term" value="F:phospholipase activity"/>
    <property type="evidence" value="ECO:0007669"/>
    <property type="project" value="TreeGrafter"/>
</dbReference>
<keyword evidence="4" id="KW-1185">Reference proteome</keyword>
<evidence type="ECO:0000256" key="1">
    <source>
        <dbReference type="ARBA" id="ARBA00038464"/>
    </source>
</evidence>
<reference evidence="4" key="1">
    <citation type="submission" date="2022-06" db="EMBL/GenBank/DDBJ databases">
        <authorList>
            <person name="Berger JAMES D."/>
            <person name="Berger JAMES D."/>
        </authorList>
    </citation>
    <scope>NUCLEOTIDE SEQUENCE [LARGE SCALE GENOMIC DNA]</scope>
</reference>
<evidence type="ECO:0000259" key="3">
    <source>
        <dbReference type="PROSITE" id="PS51043"/>
    </source>
</evidence>
<feature type="domain" description="DDHD" evidence="3">
    <location>
        <begin position="891"/>
        <end position="1119"/>
    </location>
</feature>
<evidence type="ECO:0000313" key="5">
    <source>
        <dbReference type="WBParaSite" id="TREG1_103100.2"/>
    </source>
</evidence>
<accession>A0AA85ISU0</accession>
<proteinExistence type="inferred from homology"/>
<feature type="compositionally biased region" description="Pro residues" evidence="2">
    <location>
        <begin position="1400"/>
        <end position="1410"/>
    </location>
</feature>
<dbReference type="GO" id="GO:0046872">
    <property type="term" value="F:metal ion binding"/>
    <property type="evidence" value="ECO:0007669"/>
    <property type="project" value="InterPro"/>
</dbReference>
<dbReference type="SMART" id="SM01127">
    <property type="entry name" value="DDHD"/>
    <property type="match status" value="1"/>
</dbReference>
<dbReference type="PANTHER" id="PTHR23509:SF10">
    <property type="entry name" value="LD21067P"/>
    <property type="match status" value="1"/>
</dbReference>
<comment type="similarity">
    <text evidence="1">Belongs to the PA-PLA1 family.</text>
</comment>
<dbReference type="PANTHER" id="PTHR23509">
    <property type="entry name" value="PA-PL1 PHOSPHOLIPASE FAMILY"/>
    <property type="match status" value="1"/>
</dbReference>